<keyword evidence="1" id="KW-0732">Signal</keyword>
<dbReference type="KEGG" id="sbf:JCM31447_29740"/>
<organism evidence="2 3">
    <name type="scientific">Fluviispira sanaruensis</name>
    <dbReference type="NCBI Taxonomy" id="2493639"/>
    <lineage>
        <taxon>Bacteria</taxon>
        <taxon>Pseudomonadati</taxon>
        <taxon>Bdellovibrionota</taxon>
        <taxon>Oligoflexia</taxon>
        <taxon>Silvanigrellales</taxon>
        <taxon>Silvanigrellaceae</taxon>
        <taxon>Fluviispira</taxon>
    </lineage>
</organism>
<evidence type="ECO:0000313" key="3">
    <source>
        <dbReference type="Proteomes" id="UP000291236"/>
    </source>
</evidence>
<gene>
    <name evidence="2" type="ORF">JCM31447_29740</name>
</gene>
<dbReference type="Proteomes" id="UP000291236">
    <property type="component" value="Chromosome"/>
</dbReference>
<protein>
    <submittedName>
        <fullName evidence="2">Uncharacterized protein</fullName>
    </submittedName>
</protein>
<dbReference type="AlphaFoldDB" id="A0A4P2VM86"/>
<proteinExistence type="predicted"/>
<dbReference type="OrthoDB" id="9831510at2"/>
<accession>A0A4P2VM86</accession>
<feature type="chain" id="PRO_5021001147" evidence="1">
    <location>
        <begin position="19"/>
        <end position="135"/>
    </location>
</feature>
<dbReference type="RefSeq" id="WP_130612365.1">
    <property type="nucleotide sequence ID" value="NZ_AP019368.1"/>
</dbReference>
<reference evidence="2 3" key="1">
    <citation type="submission" date="2018-12" db="EMBL/GenBank/DDBJ databases">
        <title>Rubrispira sanarue gen. nov., sp., nov., a member of the order Silvanigrellales, isolated from a brackish lake in Hamamatsu Japan.</title>
        <authorList>
            <person name="Maejima Y."/>
            <person name="Iino T."/>
            <person name="Muraguchi Y."/>
            <person name="Fukuda K."/>
            <person name="Nojiri H."/>
            <person name="Ohkuma M."/>
            <person name="Moriuchi R."/>
            <person name="Dohra H."/>
            <person name="Kimbara K."/>
            <person name="Shintani M."/>
        </authorList>
    </citation>
    <scope>NUCLEOTIDE SEQUENCE [LARGE SCALE GENOMIC DNA]</scope>
    <source>
        <strain evidence="2 3">RF1110005</strain>
    </source>
</reference>
<name>A0A4P2VM86_FLUSA</name>
<dbReference type="EMBL" id="AP019368">
    <property type="protein sequence ID" value="BBH54503.1"/>
    <property type="molecule type" value="Genomic_DNA"/>
</dbReference>
<keyword evidence="3" id="KW-1185">Reference proteome</keyword>
<sequence length="135" mass="14961">MKKLAYASLVLFSTSAFAHNLPLNSNWESDYVVGKGVYSLQVTSKESVSVTEDINSCFFNSLGHVAGCTRMGVFPTNGNLVVKPFATDRMTTLYSLENSNYEVVHNLGNEAKGYIRLLKVDQNGRVVDSVRLFKK</sequence>
<evidence type="ECO:0000256" key="1">
    <source>
        <dbReference type="SAM" id="SignalP"/>
    </source>
</evidence>
<feature type="signal peptide" evidence="1">
    <location>
        <begin position="1"/>
        <end position="18"/>
    </location>
</feature>
<evidence type="ECO:0000313" key="2">
    <source>
        <dbReference type="EMBL" id="BBH54503.1"/>
    </source>
</evidence>